<keyword evidence="2" id="KW-1185">Reference proteome</keyword>
<protein>
    <submittedName>
        <fullName evidence="1">Uncharacterized protein</fullName>
    </submittedName>
</protein>
<organism evidence="1 2">
    <name type="scientific">Robiginitalea aurantiaca</name>
    <dbReference type="NCBI Taxonomy" id="3056915"/>
    <lineage>
        <taxon>Bacteria</taxon>
        <taxon>Pseudomonadati</taxon>
        <taxon>Bacteroidota</taxon>
        <taxon>Flavobacteriia</taxon>
        <taxon>Flavobacteriales</taxon>
        <taxon>Flavobacteriaceae</taxon>
        <taxon>Robiginitalea</taxon>
    </lineage>
</organism>
<evidence type="ECO:0000313" key="2">
    <source>
        <dbReference type="Proteomes" id="UP001174839"/>
    </source>
</evidence>
<comment type="caution">
    <text evidence="1">The sequence shown here is derived from an EMBL/GenBank/DDBJ whole genome shotgun (WGS) entry which is preliminary data.</text>
</comment>
<proteinExistence type="predicted"/>
<evidence type="ECO:0000313" key="1">
    <source>
        <dbReference type="EMBL" id="MDM9630757.1"/>
    </source>
</evidence>
<dbReference type="Proteomes" id="UP001174839">
    <property type="component" value="Unassembled WGS sequence"/>
</dbReference>
<dbReference type="EMBL" id="JAUDUY010000002">
    <property type="protein sequence ID" value="MDM9630757.1"/>
    <property type="molecule type" value="Genomic_DNA"/>
</dbReference>
<dbReference type="RefSeq" id="WP_289724125.1">
    <property type="nucleotide sequence ID" value="NZ_JAUDUY010000002.1"/>
</dbReference>
<name>A0ABT7WCX3_9FLAO</name>
<accession>A0ABT7WCX3</accession>
<gene>
    <name evidence="1" type="ORF">QU605_04710</name>
</gene>
<sequence>MPISGVFDQWLFWLRSKNRHGVHSPFIYGFLDKGLYGAHLEKSPVQTKLLRASLEYFKPDRVGVAGTPPPDSPLGQLLMKETLGALPPYDFFIFETPSESVDTFLSDRGNWHNDSIVYIGNLRVSPSGYKRWGEIKAHPSVRVVLETYWGGLLLFRREQAREHFRIRT</sequence>
<reference evidence="1" key="1">
    <citation type="submission" date="2023-06" db="EMBL/GenBank/DDBJ databases">
        <title>Robiginitalea aurantiacus sp. nov. and Algoriphagus sediminis sp. nov., isolated from coastal sediment.</title>
        <authorList>
            <person name="Zhou Z.Y."/>
            <person name="An J."/>
            <person name="Jia Y.W."/>
            <person name="Du Z.J."/>
        </authorList>
    </citation>
    <scope>NUCLEOTIDE SEQUENCE</scope>
    <source>
        <strain evidence="1">M39</strain>
    </source>
</reference>